<feature type="region of interest" description="Disordered" evidence="1">
    <location>
        <begin position="82"/>
        <end position="165"/>
    </location>
</feature>
<dbReference type="Proteomes" id="UP000887565">
    <property type="component" value="Unplaced"/>
</dbReference>
<proteinExistence type="predicted"/>
<organism evidence="2 3">
    <name type="scientific">Romanomermis culicivorax</name>
    <name type="common">Nematode worm</name>
    <dbReference type="NCBI Taxonomy" id="13658"/>
    <lineage>
        <taxon>Eukaryota</taxon>
        <taxon>Metazoa</taxon>
        <taxon>Ecdysozoa</taxon>
        <taxon>Nematoda</taxon>
        <taxon>Enoplea</taxon>
        <taxon>Dorylaimia</taxon>
        <taxon>Mermithida</taxon>
        <taxon>Mermithoidea</taxon>
        <taxon>Mermithidae</taxon>
        <taxon>Romanomermis</taxon>
    </lineage>
</organism>
<feature type="compositionally biased region" description="Low complexity" evidence="1">
    <location>
        <begin position="115"/>
        <end position="128"/>
    </location>
</feature>
<feature type="compositionally biased region" description="Polar residues" evidence="1">
    <location>
        <begin position="82"/>
        <end position="102"/>
    </location>
</feature>
<dbReference type="WBParaSite" id="nRc.2.0.1.t40311-RA">
    <property type="protein sequence ID" value="nRc.2.0.1.t40311-RA"/>
    <property type="gene ID" value="nRc.2.0.1.g40311"/>
</dbReference>
<name>A0A915KNE6_ROMCU</name>
<protein>
    <submittedName>
        <fullName evidence="3">Uncharacterized protein</fullName>
    </submittedName>
</protein>
<feature type="region of interest" description="Disordered" evidence="1">
    <location>
        <begin position="203"/>
        <end position="225"/>
    </location>
</feature>
<dbReference type="AlphaFoldDB" id="A0A915KNE6"/>
<accession>A0A915KNE6</accession>
<evidence type="ECO:0000313" key="3">
    <source>
        <dbReference type="WBParaSite" id="nRc.2.0.1.t40311-RA"/>
    </source>
</evidence>
<feature type="compositionally biased region" description="Polar residues" evidence="1">
    <location>
        <begin position="134"/>
        <end position="152"/>
    </location>
</feature>
<keyword evidence="2" id="KW-1185">Reference proteome</keyword>
<evidence type="ECO:0000313" key="2">
    <source>
        <dbReference type="Proteomes" id="UP000887565"/>
    </source>
</evidence>
<feature type="compositionally biased region" description="Basic and acidic residues" evidence="1">
    <location>
        <begin position="213"/>
        <end position="225"/>
    </location>
</feature>
<sequence>MLSQPVTSFQSDSDSGWDDLNEIAASKTCNPSSIDYSDAHRFKVTISRPEKEVVEKPIEFQDQLDQDPLLIGLTVDVPNSYSSTRTEPLGNMSSNFLTFQRSSRPRKRISNQRAPSQSPSSVKKSPTPGRKDTGTTPCFRSAGTSPPQNQKPTFAPANHWPAPPPSTPIPQLLVLAYNPFQPAPTIPIPLTWTPATGNLSRISTPMSTFSKPNDIERQDEQPISG</sequence>
<reference evidence="3" key="1">
    <citation type="submission" date="2022-11" db="UniProtKB">
        <authorList>
            <consortium name="WormBaseParasite"/>
        </authorList>
    </citation>
    <scope>IDENTIFICATION</scope>
</reference>
<evidence type="ECO:0000256" key="1">
    <source>
        <dbReference type="SAM" id="MobiDB-lite"/>
    </source>
</evidence>